<evidence type="ECO:0000313" key="11">
    <source>
        <dbReference type="EMBL" id="VEW15039.1"/>
    </source>
</evidence>
<evidence type="ECO:0000256" key="8">
    <source>
        <dbReference type="SAM" id="MobiDB-lite"/>
    </source>
</evidence>
<feature type="transmembrane region" description="Helical" evidence="9">
    <location>
        <begin position="221"/>
        <end position="238"/>
    </location>
</feature>
<protein>
    <submittedName>
        <fullName evidence="11">Proline porter II</fullName>
    </submittedName>
</protein>
<organism evidence="11 12">
    <name type="scientific">Brevibacterium casei</name>
    <dbReference type="NCBI Taxonomy" id="33889"/>
    <lineage>
        <taxon>Bacteria</taxon>
        <taxon>Bacillati</taxon>
        <taxon>Actinomycetota</taxon>
        <taxon>Actinomycetes</taxon>
        <taxon>Micrococcales</taxon>
        <taxon>Brevibacteriaceae</taxon>
        <taxon>Brevibacterium</taxon>
    </lineage>
</organism>
<dbReference type="GO" id="GO:0005886">
    <property type="term" value="C:plasma membrane"/>
    <property type="evidence" value="ECO:0007669"/>
    <property type="project" value="UniProtKB-SubCell"/>
</dbReference>
<evidence type="ECO:0000256" key="5">
    <source>
        <dbReference type="ARBA" id="ARBA00022847"/>
    </source>
</evidence>
<feature type="transmembrane region" description="Helical" evidence="9">
    <location>
        <begin position="370"/>
        <end position="397"/>
    </location>
</feature>
<dbReference type="SUPFAM" id="SSF103473">
    <property type="entry name" value="MFS general substrate transporter"/>
    <property type="match status" value="1"/>
</dbReference>
<evidence type="ECO:0000256" key="2">
    <source>
        <dbReference type="ARBA" id="ARBA00022448"/>
    </source>
</evidence>
<evidence type="ECO:0000256" key="4">
    <source>
        <dbReference type="ARBA" id="ARBA00022692"/>
    </source>
</evidence>
<evidence type="ECO:0000256" key="1">
    <source>
        <dbReference type="ARBA" id="ARBA00004651"/>
    </source>
</evidence>
<dbReference type="PANTHER" id="PTHR43528:SF1">
    <property type="entry name" value="ALPHA-KETOGLUTARATE PERMEASE"/>
    <property type="match status" value="1"/>
</dbReference>
<keyword evidence="7 9" id="KW-0472">Membrane</keyword>
<dbReference type="Proteomes" id="UP000386281">
    <property type="component" value="Unassembled WGS sequence"/>
</dbReference>
<accession>A0A449DBV0</accession>
<feature type="transmembrane region" description="Helical" evidence="9">
    <location>
        <begin position="313"/>
        <end position="333"/>
    </location>
</feature>
<proteinExistence type="predicted"/>
<keyword evidence="5" id="KW-0769">Symport</keyword>
<evidence type="ECO:0000313" key="12">
    <source>
        <dbReference type="Proteomes" id="UP000386281"/>
    </source>
</evidence>
<feature type="transmembrane region" description="Helical" evidence="9">
    <location>
        <begin position="78"/>
        <end position="101"/>
    </location>
</feature>
<keyword evidence="6 9" id="KW-1133">Transmembrane helix</keyword>
<dbReference type="InterPro" id="IPR005829">
    <property type="entry name" value="Sugar_transporter_CS"/>
</dbReference>
<dbReference type="Gene3D" id="1.20.1250.20">
    <property type="entry name" value="MFS general substrate transporter like domains"/>
    <property type="match status" value="2"/>
</dbReference>
<feature type="transmembrane region" description="Helical" evidence="9">
    <location>
        <begin position="113"/>
        <end position="143"/>
    </location>
</feature>
<feature type="transmembrane region" description="Helical" evidence="9">
    <location>
        <begin position="185"/>
        <end position="209"/>
    </location>
</feature>
<dbReference type="PROSITE" id="PS00217">
    <property type="entry name" value="SUGAR_TRANSPORT_2"/>
    <property type="match status" value="1"/>
</dbReference>
<feature type="domain" description="Major facilitator superfamily (MFS) profile" evidence="10">
    <location>
        <begin position="41"/>
        <end position="462"/>
    </location>
</feature>
<name>A0A449DBV0_9MICO</name>
<dbReference type="InterPro" id="IPR036259">
    <property type="entry name" value="MFS_trans_sf"/>
</dbReference>
<evidence type="ECO:0000256" key="9">
    <source>
        <dbReference type="SAM" id="Phobius"/>
    </source>
</evidence>
<dbReference type="InterPro" id="IPR005828">
    <property type="entry name" value="MFS_sugar_transport-like"/>
</dbReference>
<gene>
    <name evidence="11" type="primary">proP_5</name>
    <name evidence="11" type="ORF">NCTC12391_03190</name>
</gene>
<evidence type="ECO:0000259" key="10">
    <source>
        <dbReference type="PROSITE" id="PS50850"/>
    </source>
</evidence>
<dbReference type="EMBL" id="CAACXN010000018">
    <property type="protein sequence ID" value="VEW15039.1"/>
    <property type="molecule type" value="Genomic_DNA"/>
</dbReference>
<feature type="transmembrane region" description="Helical" evidence="9">
    <location>
        <begin position="436"/>
        <end position="456"/>
    </location>
</feature>
<feature type="transmembrane region" description="Helical" evidence="9">
    <location>
        <begin position="345"/>
        <end position="364"/>
    </location>
</feature>
<dbReference type="PROSITE" id="PS00216">
    <property type="entry name" value="SUGAR_TRANSPORT_1"/>
    <property type="match status" value="1"/>
</dbReference>
<feature type="transmembrane region" description="Helical" evidence="9">
    <location>
        <begin position="409"/>
        <end position="430"/>
    </location>
</feature>
<keyword evidence="2" id="KW-0813">Transport</keyword>
<dbReference type="InterPro" id="IPR020846">
    <property type="entry name" value="MFS_dom"/>
</dbReference>
<dbReference type="AlphaFoldDB" id="A0A449DBV0"/>
<evidence type="ECO:0000256" key="3">
    <source>
        <dbReference type="ARBA" id="ARBA00022475"/>
    </source>
</evidence>
<dbReference type="RefSeq" id="WP_232254133.1">
    <property type="nucleotide sequence ID" value="NZ_CP065682.1"/>
</dbReference>
<dbReference type="PANTHER" id="PTHR43528">
    <property type="entry name" value="ALPHA-KETOGLUTARATE PERMEASE"/>
    <property type="match status" value="1"/>
</dbReference>
<dbReference type="GO" id="GO:0015293">
    <property type="term" value="F:symporter activity"/>
    <property type="evidence" value="ECO:0007669"/>
    <property type="project" value="UniProtKB-KW"/>
</dbReference>
<feature type="transmembrane region" description="Helical" evidence="9">
    <location>
        <begin position="279"/>
        <end position="301"/>
    </location>
</feature>
<evidence type="ECO:0000256" key="7">
    <source>
        <dbReference type="ARBA" id="ARBA00023136"/>
    </source>
</evidence>
<comment type="subcellular location">
    <subcellularLocation>
        <location evidence="1">Cell membrane</location>
        <topology evidence="1">Multi-pass membrane protein</topology>
    </subcellularLocation>
</comment>
<evidence type="ECO:0000256" key="6">
    <source>
        <dbReference type="ARBA" id="ARBA00022989"/>
    </source>
</evidence>
<dbReference type="PROSITE" id="PS50850">
    <property type="entry name" value="MFS"/>
    <property type="match status" value="1"/>
</dbReference>
<sequence>MTTGHSEPSREGRKPFRIKRRKKRLDADDCIVVEPKSIRTAIGGTTVGNFMEWFDFGVYGYLAVTMTTVFTEGMDKQMGLLVTLLGFAVSFLVRPLGGMVLGPLGDKIGRQKVLFFTMATMATATALIGMLPTAAQVGLWVIIPLYILKMIQGFSTGGEYAGATTYVSEFAPDKSRGYWASWLDVGSYLGFAAGAGTVAITSVVTTSIWGENAMVDGGWRIPFLVAIPLGVVAIWFRMKIPETPGFEAAQHEGLVTKDNDDPYARHGLIGVIRHFWKEILIGIAIVAGSQTIGYALTSFMPTYLEETVKVSNIQAAVVTIPVLVLMSASLPLIGRLSDRLGRKCVFGLAAGLTIVLIVPAFAVMQIGEMWAVTIALFMVAVPAAFYIACLASTLPALFPTASRYGGMGLTFNLGVSLFGGTTPLFSQALIDLTGNSYMPAFYIMFFSVIAFVAVCFMKESAHRPLLGSFPTVSSHEEAVELEKTQDDNPDIDPETMPIGAGR</sequence>
<feature type="compositionally biased region" description="Basic and acidic residues" evidence="8">
    <location>
        <begin position="477"/>
        <end position="486"/>
    </location>
</feature>
<dbReference type="InterPro" id="IPR051084">
    <property type="entry name" value="H+-coupled_symporters"/>
</dbReference>
<feature type="region of interest" description="Disordered" evidence="8">
    <location>
        <begin position="477"/>
        <end position="502"/>
    </location>
</feature>
<keyword evidence="4 9" id="KW-0812">Transmembrane</keyword>
<reference evidence="11 12" key="1">
    <citation type="submission" date="2019-02" db="EMBL/GenBank/DDBJ databases">
        <authorList>
            <consortium name="Pathogen Informatics"/>
        </authorList>
    </citation>
    <scope>NUCLEOTIDE SEQUENCE [LARGE SCALE GENOMIC DNA]</scope>
    <source>
        <strain evidence="11 12">3012STDY7078520</strain>
    </source>
</reference>
<dbReference type="Pfam" id="PF00083">
    <property type="entry name" value="Sugar_tr"/>
    <property type="match status" value="1"/>
</dbReference>
<keyword evidence="3" id="KW-1003">Cell membrane</keyword>